<protein>
    <submittedName>
        <fullName evidence="2">Uncharacterized protein</fullName>
    </submittedName>
</protein>
<reference evidence="2" key="1">
    <citation type="journal article" date="2014" name="PLoS Genet.">
        <title>The Genome of Spironucleus salmonicida Highlights a Fish Pathogen Adapted to Fluctuating Environments.</title>
        <authorList>
            <person name="Xu F."/>
            <person name="Jerlstrom-Hultqvist J."/>
            <person name="Einarsson E."/>
            <person name="Astvaldsson A."/>
            <person name="Svard S.G."/>
            <person name="Andersson J.O."/>
        </authorList>
    </citation>
    <scope>NUCLEOTIDE SEQUENCE</scope>
</reference>
<feature type="region of interest" description="Disordered" evidence="1">
    <location>
        <begin position="848"/>
        <end position="875"/>
    </location>
</feature>
<sequence length="916" mass="102087">MQTSEYRRTTSRKAASSSFASACRRTGSVPVRAAMNSSSGLCIFPGHIGQFPGRIPFQYRRKPIFLPDDSGLPGTLLAFGADRQRRAGVRAGEGKRCRAGLGPDRLGCSGRPRVRLKDNSAGARQRYTQLGSSEQIYQHLVSQGQILITGGAEAQIQFRGGRLYIQKRAVQRKNADARRPVLTLFTDPALADYRAHLSQVHAAFAGQQKQLATLLGTLEDKQQLLAAAQQQSSVLIGQAKDREIRIFQLQKSLENAISQEEAMGLKRKIVEFYEANQAYKERLSRQAGGQEAVQRLLSENEALRADNARLMAQDPAELQRLRDMLGAQQLETRRLQHQLAQPMQDDFDEPLAVPAAPEPSAGFEQAPVRALREFGPLFVQCRTLQPFLAEPSVHQFAAAYRQGDVQALVSLEEEATRAASQAAENLDGRFTAAERTLAAIGELPGSDVTSLCYLAGLAVADGRRELLEVLRLEALLSRIQRSAPGSPSTPRSTLFTTTSFLADLGTFVAQNLDKAGACRDAGFKEAYATLRSVFEQFPSDTTSSLEAEALQAEYRALLDRASALAAVVAVRQPVVITDQLKAGMAEFVQENLAQYAKLPAGTGAADEFYLVQLAVAQDCYTEQSLRTYQALVEQQAPPPPARLQPLFRKTQPMPLPKPKLQFPRLLEVDLAEPNMRRLYSDLYAQVCSAERQVQLLRGVVKTDEERGSLQRFIDVWYQFGARIAERYDTPLTDDEVASEVSALRPYEALLIQTHDVLYDAVRKDPDSIKYAAKFVSAYREMEWQAASEVRKLQDPKPLPPKKPFTLQPLPSSSQIPEPFCKSWRATREILRQESRARRNLRAKKGHYRPSLATSSPLRRPWSPSACATIPPKPSTCQSPTSSLLRLWMRHRQQQPLHIPPWSRISRRMTCWCRRPS</sequence>
<dbReference type="AlphaFoldDB" id="V6LG06"/>
<name>V6LG06_9EUKA</name>
<proteinExistence type="predicted"/>
<accession>V6LG06</accession>
<evidence type="ECO:0000256" key="1">
    <source>
        <dbReference type="SAM" id="MobiDB-lite"/>
    </source>
</evidence>
<gene>
    <name evidence="2" type="ORF">SS50377_16867</name>
</gene>
<evidence type="ECO:0000313" key="2">
    <source>
        <dbReference type="EMBL" id="EST43490.1"/>
    </source>
</evidence>
<organism evidence="2">
    <name type="scientific">Spironucleus salmonicida</name>
    <dbReference type="NCBI Taxonomy" id="348837"/>
    <lineage>
        <taxon>Eukaryota</taxon>
        <taxon>Metamonada</taxon>
        <taxon>Diplomonadida</taxon>
        <taxon>Hexamitidae</taxon>
        <taxon>Hexamitinae</taxon>
        <taxon>Spironucleus</taxon>
    </lineage>
</organism>
<dbReference type="VEuPathDB" id="GiardiaDB:SS50377_24967"/>
<dbReference type="EMBL" id="KI546136">
    <property type="protein sequence ID" value="EST43490.1"/>
    <property type="molecule type" value="Genomic_DNA"/>
</dbReference>